<keyword evidence="4" id="KW-1185">Reference proteome</keyword>
<dbReference type="STRING" id="285351.SAMN04488035_0837"/>
<dbReference type="Proteomes" id="UP000198520">
    <property type="component" value="Unassembled WGS sequence"/>
</dbReference>
<dbReference type="PANTHER" id="PTHR35174:SF4">
    <property type="entry name" value="BLL7163 PROTEIN"/>
    <property type="match status" value="1"/>
</dbReference>
<dbReference type="RefSeq" id="WP_177191267.1">
    <property type="nucleotide sequence ID" value="NZ_BNAN01000001.1"/>
</dbReference>
<feature type="domain" description="YCII-related" evidence="2">
    <location>
        <begin position="1"/>
        <end position="107"/>
    </location>
</feature>
<dbReference type="Gene3D" id="3.30.70.1060">
    <property type="entry name" value="Dimeric alpha+beta barrel"/>
    <property type="match status" value="1"/>
</dbReference>
<dbReference type="SUPFAM" id="SSF54909">
    <property type="entry name" value="Dimeric alpha+beta barrel"/>
    <property type="match status" value="1"/>
</dbReference>
<evidence type="ECO:0000313" key="3">
    <source>
        <dbReference type="EMBL" id="SFE86412.1"/>
    </source>
</evidence>
<dbReference type="AlphaFoldDB" id="A0A1I2E0H0"/>
<comment type="similarity">
    <text evidence="1">Belongs to the YciI family.</text>
</comment>
<evidence type="ECO:0000259" key="2">
    <source>
        <dbReference type="Pfam" id="PF03795"/>
    </source>
</evidence>
<reference evidence="4" key="1">
    <citation type="submission" date="2016-10" db="EMBL/GenBank/DDBJ databases">
        <authorList>
            <person name="Varghese N."/>
            <person name="Submissions S."/>
        </authorList>
    </citation>
    <scope>NUCLEOTIDE SEQUENCE [LARGE SCALE GENOMIC DNA]</scope>
    <source>
        <strain evidence="4">DSM 19083</strain>
    </source>
</reference>
<name>A0A1I2E0H0_9MICO</name>
<dbReference type="InterPro" id="IPR005545">
    <property type="entry name" value="YCII"/>
</dbReference>
<dbReference type="Pfam" id="PF03795">
    <property type="entry name" value="YCII"/>
    <property type="match status" value="1"/>
</dbReference>
<sequence>MRFVLLFRAESEPEGPPSVEDLAVLARYRGILDDAGVLVASGWLQPTSTGAVVDFSGPDRTIIDGPFEDLDSYVAGFWVLRCATFDEALDWAQQAPLASGRIEVRQVEGED</sequence>
<proteinExistence type="inferred from homology"/>
<dbReference type="InterPro" id="IPR011008">
    <property type="entry name" value="Dimeric_a/b-barrel"/>
</dbReference>
<dbReference type="EMBL" id="FONZ01000001">
    <property type="protein sequence ID" value="SFE86412.1"/>
    <property type="molecule type" value="Genomic_DNA"/>
</dbReference>
<accession>A0A1I2E0H0</accession>
<protein>
    <submittedName>
        <fullName evidence="3">Uncharacterized conserved protein</fullName>
    </submittedName>
</protein>
<dbReference type="PANTHER" id="PTHR35174">
    <property type="entry name" value="BLL7171 PROTEIN-RELATED"/>
    <property type="match status" value="1"/>
</dbReference>
<evidence type="ECO:0000313" key="4">
    <source>
        <dbReference type="Proteomes" id="UP000198520"/>
    </source>
</evidence>
<organism evidence="3 4">
    <name type="scientific">Flavimobilis marinus</name>
    <dbReference type="NCBI Taxonomy" id="285351"/>
    <lineage>
        <taxon>Bacteria</taxon>
        <taxon>Bacillati</taxon>
        <taxon>Actinomycetota</taxon>
        <taxon>Actinomycetes</taxon>
        <taxon>Micrococcales</taxon>
        <taxon>Jonesiaceae</taxon>
        <taxon>Flavimobilis</taxon>
    </lineage>
</organism>
<evidence type="ECO:0000256" key="1">
    <source>
        <dbReference type="ARBA" id="ARBA00007689"/>
    </source>
</evidence>
<gene>
    <name evidence="3" type="ORF">SAMN04488035_0837</name>
</gene>